<evidence type="ECO:0000313" key="5">
    <source>
        <dbReference type="EMBL" id="PPK78925.1"/>
    </source>
</evidence>
<dbReference type="RefSeq" id="WP_104438624.1">
    <property type="nucleotide sequence ID" value="NZ_PTJA01000012.1"/>
</dbReference>
<dbReference type="InterPro" id="IPR008920">
    <property type="entry name" value="TF_FadR/GntR_C"/>
</dbReference>
<organism evidence="5 6">
    <name type="scientific">Lacrimispora xylanisolvens</name>
    <dbReference type="NCBI Taxonomy" id="384636"/>
    <lineage>
        <taxon>Bacteria</taxon>
        <taxon>Bacillati</taxon>
        <taxon>Bacillota</taxon>
        <taxon>Clostridia</taxon>
        <taxon>Lachnospirales</taxon>
        <taxon>Lachnospiraceae</taxon>
        <taxon>Lacrimispora</taxon>
    </lineage>
</organism>
<dbReference type="InterPro" id="IPR036388">
    <property type="entry name" value="WH-like_DNA-bd_sf"/>
</dbReference>
<dbReference type="SUPFAM" id="SSF46785">
    <property type="entry name" value="Winged helix' DNA-binding domain"/>
    <property type="match status" value="1"/>
</dbReference>
<keyword evidence="2 5" id="KW-0238">DNA-binding</keyword>
<dbReference type="OrthoDB" id="1040417at2"/>
<keyword evidence="6" id="KW-1185">Reference proteome</keyword>
<dbReference type="PRINTS" id="PR00035">
    <property type="entry name" value="HTHGNTR"/>
</dbReference>
<sequence>MEFKKLNAPTLKELFVKELESQILSGRLPIGTRLPPERELAATMQISRTVVNEGVIALAEKGFLDIRQRQGIFIADYRKEGTMDTFLSIVNYNGGVLRKEEIRSILELRIALDTLAIDLGSKDITDSELSELRSLTEAIGRASCAQDAAESAFDFHHHLALFSGNTLLPLIFRSFKSLTCTLWLRFCDLYGIPALYENTNELCTMIEERNFKGAGDYLKRSLSESIDGHREIYY</sequence>
<dbReference type="EMBL" id="PTJA01000012">
    <property type="protein sequence ID" value="PPK78925.1"/>
    <property type="molecule type" value="Genomic_DNA"/>
</dbReference>
<reference evidence="5 6" key="1">
    <citation type="submission" date="2018-02" db="EMBL/GenBank/DDBJ databases">
        <title>Genomic Encyclopedia of Archaeal and Bacterial Type Strains, Phase II (KMG-II): from individual species to whole genera.</title>
        <authorList>
            <person name="Goeker M."/>
        </authorList>
    </citation>
    <scope>NUCLEOTIDE SEQUENCE [LARGE SCALE GENOMIC DNA]</scope>
    <source>
        <strain evidence="5 6">DSM 3808</strain>
    </source>
</reference>
<feature type="domain" description="HTH gntR-type" evidence="4">
    <location>
        <begin position="9"/>
        <end position="77"/>
    </location>
</feature>
<dbReference type="SMART" id="SM00345">
    <property type="entry name" value="HTH_GNTR"/>
    <property type="match status" value="1"/>
</dbReference>
<accession>A0A2S6HNI2</accession>
<dbReference type="Pfam" id="PF00392">
    <property type="entry name" value="GntR"/>
    <property type="match status" value="1"/>
</dbReference>
<evidence type="ECO:0000256" key="1">
    <source>
        <dbReference type="ARBA" id="ARBA00023015"/>
    </source>
</evidence>
<name>A0A2S6HNI2_9FIRM</name>
<gene>
    <name evidence="5" type="ORF">BXY41_11284</name>
</gene>
<dbReference type="GO" id="GO:0003677">
    <property type="term" value="F:DNA binding"/>
    <property type="evidence" value="ECO:0007669"/>
    <property type="project" value="UniProtKB-KW"/>
</dbReference>
<dbReference type="SUPFAM" id="SSF48008">
    <property type="entry name" value="GntR ligand-binding domain-like"/>
    <property type="match status" value="1"/>
</dbReference>
<dbReference type="Gene3D" id="1.10.10.10">
    <property type="entry name" value="Winged helix-like DNA-binding domain superfamily/Winged helix DNA-binding domain"/>
    <property type="match status" value="1"/>
</dbReference>
<dbReference type="Gene3D" id="1.20.120.530">
    <property type="entry name" value="GntR ligand-binding domain-like"/>
    <property type="match status" value="1"/>
</dbReference>
<dbReference type="CDD" id="cd07377">
    <property type="entry name" value="WHTH_GntR"/>
    <property type="match status" value="1"/>
</dbReference>
<evidence type="ECO:0000313" key="6">
    <source>
        <dbReference type="Proteomes" id="UP000237749"/>
    </source>
</evidence>
<keyword evidence="1" id="KW-0805">Transcription regulation</keyword>
<dbReference type="GO" id="GO:0003700">
    <property type="term" value="F:DNA-binding transcription factor activity"/>
    <property type="evidence" value="ECO:0007669"/>
    <property type="project" value="InterPro"/>
</dbReference>
<dbReference type="InterPro" id="IPR011711">
    <property type="entry name" value="GntR_C"/>
</dbReference>
<dbReference type="PROSITE" id="PS50949">
    <property type="entry name" value="HTH_GNTR"/>
    <property type="match status" value="1"/>
</dbReference>
<dbReference type="InterPro" id="IPR036390">
    <property type="entry name" value="WH_DNA-bd_sf"/>
</dbReference>
<evidence type="ECO:0000256" key="2">
    <source>
        <dbReference type="ARBA" id="ARBA00023125"/>
    </source>
</evidence>
<dbReference type="Pfam" id="PF07729">
    <property type="entry name" value="FCD"/>
    <property type="match status" value="1"/>
</dbReference>
<dbReference type="AlphaFoldDB" id="A0A2S6HNI2"/>
<proteinExistence type="predicted"/>
<comment type="caution">
    <text evidence="5">The sequence shown here is derived from an EMBL/GenBank/DDBJ whole genome shotgun (WGS) entry which is preliminary data.</text>
</comment>
<dbReference type="InterPro" id="IPR000524">
    <property type="entry name" value="Tscrpt_reg_HTH_GntR"/>
</dbReference>
<evidence type="ECO:0000259" key="4">
    <source>
        <dbReference type="PROSITE" id="PS50949"/>
    </source>
</evidence>
<dbReference type="Proteomes" id="UP000237749">
    <property type="component" value="Unassembled WGS sequence"/>
</dbReference>
<evidence type="ECO:0000256" key="3">
    <source>
        <dbReference type="ARBA" id="ARBA00023163"/>
    </source>
</evidence>
<keyword evidence="3" id="KW-0804">Transcription</keyword>
<dbReference type="PANTHER" id="PTHR43537:SF5">
    <property type="entry name" value="UXU OPERON TRANSCRIPTIONAL REGULATOR"/>
    <property type="match status" value="1"/>
</dbReference>
<dbReference type="PANTHER" id="PTHR43537">
    <property type="entry name" value="TRANSCRIPTIONAL REGULATOR, GNTR FAMILY"/>
    <property type="match status" value="1"/>
</dbReference>
<protein>
    <submittedName>
        <fullName evidence="5">DNA-binding FadR family transcriptional regulator</fullName>
    </submittedName>
</protein>